<feature type="domain" description="G" evidence="6">
    <location>
        <begin position="269"/>
        <end position="342"/>
    </location>
</feature>
<comment type="caution">
    <text evidence="8">The sequence shown here is derived from an EMBL/GenBank/DDBJ whole genome shotgun (WGS) entry which is preliminary data.</text>
</comment>
<dbReference type="PANTHER" id="PTHR11089:SF30">
    <property type="entry name" value="GUANINE NUCLEOTIDE-BINDING PROTEIN-LIKE 3 HOMOLOG"/>
    <property type="match status" value="1"/>
</dbReference>
<dbReference type="InterPro" id="IPR027417">
    <property type="entry name" value="P-loop_NTPase"/>
</dbReference>
<keyword evidence="4" id="KW-0539">Nucleus</keyword>
<organism evidence="8 9">
    <name type="scientific">Lentinula aciculospora</name>
    <dbReference type="NCBI Taxonomy" id="153920"/>
    <lineage>
        <taxon>Eukaryota</taxon>
        <taxon>Fungi</taxon>
        <taxon>Dikarya</taxon>
        <taxon>Basidiomycota</taxon>
        <taxon>Agaricomycotina</taxon>
        <taxon>Agaricomycetes</taxon>
        <taxon>Agaricomycetidae</taxon>
        <taxon>Agaricales</taxon>
        <taxon>Marasmiineae</taxon>
        <taxon>Omphalotaceae</taxon>
        <taxon>Lentinula</taxon>
    </lineage>
</organism>
<dbReference type="Gene3D" id="3.40.50.300">
    <property type="entry name" value="P-loop containing nucleotide triphosphate hydrolases"/>
    <property type="match status" value="1"/>
</dbReference>
<accession>A0A9W9A159</accession>
<evidence type="ECO:0000256" key="3">
    <source>
        <dbReference type="ARBA" id="ARBA00023134"/>
    </source>
</evidence>
<dbReference type="PANTHER" id="PTHR11089">
    <property type="entry name" value="GTP-BINDING PROTEIN-RELATED"/>
    <property type="match status" value="1"/>
</dbReference>
<dbReference type="Pfam" id="PF08701">
    <property type="entry name" value="GN3L_Grn1"/>
    <property type="match status" value="1"/>
</dbReference>
<feature type="region of interest" description="Disordered" evidence="5">
    <location>
        <begin position="519"/>
        <end position="568"/>
    </location>
</feature>
<evidence type="ECO:0000256" key="4">
    <source>
        <dbReference type="ARBA" id="ARBA00023242"/>
    </source>
</evidence>
<dbReference type="OrthoDB" id="10266128at2759"/>
<evidence type="ECO:0000313" key="9">
    <source>
        <dbReference type="Proteomes" id="UP001150266"/>
    </source>
</evidence>
<feature type="compositionally biased region" description="Basic residues" evidence="5">
    <location>
        <begin position="611"/>
        <end position="621"/>
    </location>
</feature>
<feature type="domain" description="Guanine nucleotide-binding protein-like 3 N-terminal" evidence="7">
    <location>
        <begin position="15"/>
        <end position="86"/>
    </location>
</feature>
<comment type="subcellular location">
    <subcellularLocation>
        <location evidence="1">Nucleus</location>
    </subcellularLocation>
</comment>
<dbReference type="InterPro" id="IPR014813">
    <property type="entry name" value="Gnl3_N_dom"/>
</dbReference>
<reference evidence="8" key="1">
    <citation type="submission" date="2022-08" db="EMBL/GenBank/DDBJ databases">
        <title>A Global Phylogenomic Analysis of the Shiitake Genus Lentinula.</title>
        <authorList>
            <consortium name="DOE Joint Genome Institute"/>
            <person name="Sierra-Patev S."/>
            <person name="Min B."/>
            <person name="Naranjo-Ortiz M."/>
            <person name="Looney B."/>
            <person name="Konkel Z."/>
            <person name="Slot J.C."/>
            <person name="Sakamoto Y."/>
            <person name="Steenwyk J.L."/>
            <person name="Rokas A."/>
            <person name="Carro J."/>
            <person name="Camarero S."/>
            <person name="Ferreira P."/>
            <person name="Molpeceres G."/>
            <person name="Ruiz-Duenas F.J."/>
            <person name="Serrano A."/>
            <person name="Henrissat B."/>
            <person name="Drula E."/>
            <person name="Hughes K.W."/>
            <person name="Mata J.L."/>
            <person name="Ishikawa N.K."/>
            <person name="Vargas-Isla R."/>
            <person name="Ushijima S."/>
            <person name="Smith C.A."/>
            <person name="Ahrendt S."/>
            <person name="Andreopoulos W."/>
            <person name="He G."/>
            <person name="Labutti K."/>
            <person name="Lipzen A."/>
            <person name="Ng V."/>
            <person name="Riley R."/>
            <person name="Sandor L."/>
            <person name="Barry K."/>
            <person name="Martinez A.T."/>
            <person name="Xiao Y."/>
            <person name="Gibbons J.G."/>
            <person name="Terashima K."/>
            <person name="Grigoriev I.V."/>
            <person name="Hibbett D.S."/>
        </authorList>
    </citation>
    <scope>NUCLEOTIDE SEQUENCE</scope>
    <source>
        <strain evidence="8">JLM2183</strain>
    </source>
</reference>
<keyword evidence="3" id="KW-0342">GTP-binding</keyword>
<evidence type="ECO:0000256" key="2">
    <source>
        <dbReference type="ARBA" id="ARBA00022741"/>
    </source>
</evidence>
<dbReference type="InterPro" id="IPR050755">
    <property type="entry name" value="TRAFAC_YlqF/YawG_RiboMat"/>
</dbReference>
<evidence type="ECO:0000256" key="1">
    <source>
        <dbReference type="ARBA" id="ARBA00004123"/>
    </source>
</evidence>
<dbReference type="InterPro" id="IPR006073">
    <property type="entry name" value="GTP-bd"/>
</dbReference>
<keyword evidence="9" id="KW-1185">Reference proteome</keyword>
<dbReference type="SUPFAM" id="SSF52540">
    <property type="entry name" value="P-loop containing nucleoside triphosphate hydrolases"/>
    <property type="match status" value="1"/>
</dbReference>
<protein>
    <submittedName>
        <fullName evidence="8">GTP-binding protein</fullName>
    </submittedName>
</protein>
<feature type="compositionally biased region" description="Basic and acidic residues" evidence="5">
    <location>
        <begin position="13"/>
        <end position="25"/>
    </location>
</feature>
<dbReference type="EMBL" id="JAOTPV010000021">
    <property type="protein sequence ID" value="KAJ4472081.1"/>
    <property type="molecule type" value="Genomic_DNA"/>
</dbReference>
<name>A0A9W9A159_9AGAR</name>
<dbReference type="Proteomes" id="UP001150266">
    <property type="component" value="Unassembled WGS sequence"/>
</dbReference>
<evidence type="ECO:0000259" key="6">
    <source>
        <dbReference type="Pfam" id="PF01926"/>
    </source>
</evidence>
<feature type="compositionally biased region" description="Acidic residues" evidence="5">
    <location>
        <begin position="519"/>
        <end position="552"/>
    </location>
</feature>
<feature type="compositionally biased region" description="Basic residues" evidence="5">
    <location>
        <begin position="1"/>
        <end position="10"/>
    </location>
</feature>
<dbReference type="AlphaFoldDB" id="A0A9W9A159"/>
<evidence type="ECO:0000313" key="8">
    <source>
        <dbReference type="EMBL" id="KAJ4472081.1"/>
    </source>
</evidence>
<keyword evidence="2" id="KW-0547">Nucleotide-binding</keyword>
<evidence type="ECO:0000259" key="7">
    <source>
        <dbReference type="Pfam" id="PF08701"/>
    </source>
</evidence>
<proteinExistence type="predicted"/>
<dbReference type="GO" id="GO:0005730">
    <property type="term" value="C:nucleolus"/>
    <property type="evidence" value="ECO:0007669"/>
    <property type="project" value="TreeGrafter"/>
</dbReference>
<feature type="region of interest" description="Disordered" evidence="5">
    <location>
        <begin position="1"/>
        <end position="58"/>
    </location>
</feature>
<gene>
    <name evidence="8" type="ORF">J3R30DRAFT_3299153</name>
</gene>
<feature type="compositionally biased region" description="Basic residues" evidence="5">
    <location>
        <begin position="26"/>
        <end position="36"/>
    </location>
</feature>
<dbReference type="GO" id="GO:0005525">
    <property type="term" value="F:GTP binding"/>
    <property type="evidence" value="ECO:0007669"/>
    <property type="project" value="UniProtKB-KW"/>
</dbReference>
<sequence length="650" mass="71723">MPRIRKKTSKRGSTNDRKKISQKVRESRKKKTKAAKKSVEWKSKHKRDPGIPNTFPYKDQILAEVVEQRRLAAEEKQRRKDGKKALKPTTEDAQDVNAEDDDSIASISAKRLIVKATSKPIIEVEASEDEEDNAPILINRDLPHLQAVLDQADVVIEVLDARDPLSCRSSHLEEIISSRSSRKTLFVLNKTDCAPQEAVMAWTSALRKQQPTFPFRSASSFLPGNPLAPANTKGKGRAKDPVDDALGVDAILQCLNKWAEGKRDDSPLTVAVVGVTNTGKSSLINSLAKTSALSVYSLTSSSRGPTTTTMPQEMTIQVAERTIRFIDTPGFSWNTDKASSEADGVRARDILLRNKGRIDRLKDPLGPVAHIVSRANAEDLMLLYGLPAFPAGDVNAFISGIARSQQLVRKRGVLYLTGASKIVLRDWCTGRIHWYSTPSPDLAAGTSSTDTWLKDLYAKADQVLISLQSRKAMRRAGGLVRISPGQVESREVMSEALYAESEASTDGDDDVEMNVDEASFLEDEEESEKEEEEEDADTDTEEEEDELEDEVQEVPPPTFRSQKRKRVDLISAPPNKKVSFIQGLKTKATVISATSSLISKPSASVVPPTKKTLRSSLKKTKPVANAPSSKTRSIASEKKDEESYDFGKYF</sequence>
<feature type="region of interest" description="Disordered" evidence="5">
    <location>
        <begin position="601"/>
        <end position="650"/>
    </location>
</feature>
<dbReference type="Pfam" id="PF01926">
    <property type="entry name" value="MMR_HSR1"/>
    <property type="match status" value="1"/>
</dbReference>
<evidence type="ECO:0000256" key="5">
    <source>
        <dbReference type="SAM" id="MobiDB-lite"/>
    </source>
</evidence>
<feature type="region of interest" description="Disordered" evidence="5">
    <location>
        <begin position="73"/>
        <end position="97"/>
    </location>
</feature>